<organism evidence="1 2">
    <name type="scientific">Aspergillus udagawae</name>
    <dbReference type="NCBI Taxonomy" id="91492"/>
    <lineage>
        <taxon>Eukaryota</taxon>
        <taxon>Fungi</taxon>
        <taxon>Dikarya</taxon>
        <taxon>Ascomycota</taxon>
        <taxon>Pezizomycotina</taxon>
        <taxon>Eurotiomycetes</taxon>
        <taxon>Eurotiomycetidae</taxon>
        <taxon>Eurotiales</taxon>
        <taxon>Aspergillaceae</taxon>
        <taxon>Aspergillus</taxon>
        <taxon>Aspergillus subgen. Fumigati</taxon>
    </lineage>
</organism>
<name>A0A8H3NQM8_9EURO</name>
<protein>
    <submittedName>
        <fullName evidence="1">Uncharacterized protein</fullName>
    </submittedName>
</protein>
<accession>A0A8H3NQM8</accession>
<dbReference type="Proteomes" id="UP000465221">
    <property type="component" value="Unassembled WGS sequence"/>
</dbReference>
<dbReference type="EMBL" id="BLKC01000023">
    <property type="protein sequence ID" value="GFF34330.1"/>
    <property type="molecule type" value="Genomic_DNA"/>
</dbReference>
<dbReference type="AlphaFoldDB" id="A0A8H3NQM8"/>
<comment type="caution">
    <text evidence="1">The sequence shown here is derived from an EMBL/GenBank/DDBJ whole genome shotgun (WGS) entry which is preliminary data.</text>
</comment>
<proteinExistence type="predicted"/>
<evidence type="ECO:0000313" key="1">
    <source>
        <dbReference type="EMBL" id="GFF34330.1"/>
    </source>
</evidence>
<evidence type="ECO:0000313" key="2">
    <source>
        <dbReference type="Proteomes" id="UP000465221"/>
    </source>
</evidence>
<reference evidence="1 2" key="1">
    <citation type="submission" date="2020-01" db="EMBL/GenBank/DDBJ databases">
        <title>Draft genome sequence of Aspergillus udagawae IFM 46972.</title>
        <authorList>
            <person name="Takahashi H."/>
            <person name="Yaguchi T."/>
        </authorList>
    </citation>
    <scope>NUCLEOTIDE SEQUENCE [LARGE SCALE GENOMIC DNA]</scope>
    <source>
        <strain evidence="1 2">IFM 46972</strain>
    </source>
</reference>
<gene>
    <name evidence="1" type="ORF">IFM46972_04188</name>
</gene>
<sequence>MALSKGKRGHENYWYPVHMVGLNVCSAGQGETGGVLRVCGAMLKGSQLIACLRCRHIYGKATHSIVWLHSTSWSDQSALKALINLRLPQSDDTESIDFQKYTDEVLRLLGAARTDERWLASGWTLQEGVLLSDTHLVDADGIRLPGDSYFTGTQATVRDITIPISKLARYLAEAYFIQKEGHEPDTARPSPHVAHLLSTAPEIWLRRSHQAFLASGFVGYYKDNPLDILAGKRSRTYGIDKGSCWALVGALGI</sequence>